<dbReference type="OrthoDB" id="3169239at2"/>
<evidence type="ECO:0000256" key="1">
    <source>
        <dbReference type="ARBA" id="ARBA00001917"/>
    </source>
</evidence>
<dbReference type="EC" id="1.-.-.-" evidence="11"/>
<dbReference type="SUPFAM" id="SSF51971">
    <property type="entry name" value="Nucleotide-binding domain"/>
    <property type="match status" value="1"/>
</dbReference>
<keyword evidence="6" id="KW-0479">Metal-binding</keyword>
<dbReference type="GO" id="GO:0051536">
    <property type="term" value="F:iron-sulfur cluster binding"/>
    <property type="evidence" value="ECO:0007669"/>
    <property type="project" value="UniProtKB-KW"/>
</dbReference>
<proteinExistence type="inferred from homology"/>
<dbReference type="Gene3D" id="3.50.50.60">
    <property type="entry name" value="FAD/NAD(P)-binding domain"/>
    <property type="match status" value="1"/>
</dbReference>
<comment type="similarity">
    <text evidence="3">In the N-terminal section; belongs to the NADH:flavin oxidoreductase/NADH oxidase family.</text>
</comment>
<evidence type="ECO:0000256" key="5">
    <source>
        <dbReference type="ARBA" id="ARBA00022643"/>
    </source>
</evidence>
<dbReference type="RefSeq" id="WP_160291850.1">
    <property type="nucleotide sequence ID" value="NZ_JXYS01000078.1"/>
</dbReference>
<dbReference type="SUPFAM" id="SSF51395">
    <property type="entry name" value="FMN-linked oxidoreductases"/>
    <property type="match status" value="1"/>
</dbReference>
<comment type="caution">
    <text evidence="11">The sequence shown here is derived from an EMBL/GenBank/DDBJ whole genome shotgun (WGS) entry which is preliminary data.</text>
</comment>
<evidence type="ECO:0000256" key="9">
    <source>
        <dbReference type="ARBA" id="ARBA00023014"/>
    </source>
</evidence>
<keyword evidence="4" id="KW-0285">Flavoprotein</keyword>
<evidence type="ECO:0000256" key="8">
    <source>
        <dbReference type="ARBA" id="ARBA00023004"/>
    </source>
</evidence>
<dbReference type="Pfam" id="PF13450">
    <property type="entry name" value="NAD_binding_8"/>
    <property type="match status" value="1"/>
</dbReference>
<evidence type="ECO:0000256" key="4">
    <source>
        <dbReference type="ARBA" id="ARBA00022630"/>
    </source>
</evidence>
<keyword evidence="12" id="KW-1185">Reference proteome</keyword>
<keyword evidence="9" id="KW-0411">Iron-sulfur</keyword>
<dbReference type="EMBL" id="JXYS01000078">
    <property type="protein sequence ID" value="KJF16665.1"/>
    <property type="molecule type" value="Genomic_DNA"/>
</dbReference>
<name>A0A0D8HFC2_9ACTN</name>
<dbReference type="Gene3D" id="3.20.20.70">
    <property type="entry name" value="Aldolase class I"/>
    <property type="match status" value="1"/>
</dbReference>
<dbReference type="SUPFAM" id="SSF51905">
    <property type="entry name" value="FAD/NAD(P)-binding domain"/>
    <property type="match status" value="1"/>
</dbReference>
<accession>A0A0D8HFC2</accession>
<evidence type="ECO:0000256" key="3">
    <source>
        <dbReference type="ARBA" id="ARBA00011048"/>
    </source>
</evidence>
<dbReference type="AlphaFoldDB" id="A0A0D8HFC2"/>
<comment type="cofactor">
    <cofactor evidence="1">
        <name>FMN</name>
        <dbReference type="ChEBI" id="CHEBI:58210"/>
    </cofactor>
</comment>
<dbReference type="InterPro" id="IPR013785">
    <property type="entry name" value="Aldolase_TIM"/>
</dbReference>
<gene>
    <name evidence="11" type="ORF">AXFE_25280</name>
</gene>
<dbReference type="PANTHER" id="PTHR42917:SF2">
    <property type="entry name" value="2,4-DIENOYL-COA REDUCTASE [(2E)-ENOYL-COA-PRODUCING]"/>
    <property type="match status" value="1"/>
</dbReference>
<evidence type="ECO:0000313" key="12">
    <source>
        <dbReference type="Proteomes" id="UP000032360"/>
    </source>
</evidence>
<keyword evidence="8" id="KW-0408">Iron</keyword>
<dbReference type="InterPro" id="IPR051793">
    <property type="entry name" value="NADH:flavin_oxidoreductase"/>
</dbReference>
<dbReference type="PANTHER" id="PTHR42917">
    <property type="entry name" value="2,4-DIENOYL-COA REDUCTASE"/>
    <property type="match status" value="1"/>
</dbReference>
<reference evidence="11 12" key="1">
    <citation type="submission" date="2015-01" db="EMBL/GenBank/DDBJ databases">
        <title>Draft genome of the acidophilic iron oxidizer Acidithrix ferrooxidans strain Py-F3.</title>
        <authorList>
            <person name="Poehlein A."/>
            <person name="Eisen S."/>
            <person name="Schloemann M."/>
            <person name="Johnson B.D."/>
            <person name="Daniel R."/>
            <person name="Muehling M."/>
        </authorList>
    </citation>
    <scope>NUCLEOTIDE SEQUENCE [LARGE SCALE GENOMIC DNA]</scope>
    <source>
        <strain evidence="11 12">Py-F3</strain>
    </source>
</reference>
<feature type="domain" description="NADH:flavin oxidoreductase/NADH oxidase N-terminal" evidence="10">
    <location>
        <begin position="4"/>
        <end position="327"/>
    </location>
</feature>
<dbReference type="STRING" id="1280514.AXFE_25280"/>
<keyword evidence="5" id="KW-0288">FMN</keyword>
<evidence type="ECO:0000313" key="11">
    <source>
        <dbReference type="EMBL" id="KJF16665.1"/>
    </source>
</evidence>
<dbReference type="InterPro" id="IPR036188">
    <property type="entry name" value="FAD/NAD-bd_sf"/>
</dbReference>
<evidence type="ECO:0000259" key="10">
    <source>
        <dbReference type="Pfam" id="PF00724"/>
    </source>
</evidence>
<organism evidence="11 12">
    <name type="scientific">Acidithrix ferrooxidans</name>
    <dbReference type="NCBI Taxonomy" id="1280514"/>
    <lineage>
        <taxon>Bacteria</taxon>
        <taxon>Bacillati</taxon>
        <taxon>Actinomycetota</taxon>
        <taxon>Acidimicrobiia</taxon>
        <taxon>Acidimicrobiales</taxon>
        <taxon>Acidimicrobiaceae</taxon>
        <taxon>Acidithrix</taxon>
    </lineage>
</organism>
<evidence type="ECO:0000256" key="7">
    <source>
        <dbReference type="ARBA" id="ARBA00023002"/>
    </source>
</evidence>
<dbReference type="Proteomes" id="UP000032360">
    <property type="component" value="Unassembled WGS sequence"/>
</dbReference>
<dbReference type="InterPro" id="IPR001155">
    <property type="entry name" value="OxRdtase_FMN_N"/>
</dbReference>
<sequence length="663" mass="72932">MKSLFDKYEISSYELSSRSYLAPHVTNINRRDRFSQRYISYLKERAINQVGIIVTEYASVTSDDWPYEYAPLAPLLGPSLRGLVDQIHETNAKVIFGLSHSGGQGSSAYSQQVLLGPSPFPETNSRELCTGASHDQINEIINGFCNACKIGLEAGCDGIEINGGQFSLIRQFLSSLTNVRDDEYGSDRLRLLNELTEATRKIMGNRLIGLRLSIDELAAWGGISPENAHEITDQFRDRFDYIAIERGGIYSQSETDPDFHAGILFMADAIKRMPPKVESRPRIVFGGGIYTIEDANFALNELGADLVDLTKVLIADSMFVAKSAKDLAPTPCIACNRGCCVRDSRNPPIYCTVNPRVGNEDTQIKTQIKSVTHRNLMDKPKPRLSIVGGGIAGMHAALEAVGHFDQVTIYEASSHLGGLLAKYSPFHPNYHMQALLSHYIKQINESPIKLLLEYEVDPDELMERQSSLNPIIIASGSQFNTTIPVHCDLGQFDSGPRVISPIELFSKAEELAGKSIVIYDPIGAETAVALADFLILRNISFHFVTTDSIIGTGLSLTNDLVGANHRLLRSGNEVTYEAVSPIVQHDGLHLISSFSSEPISIPCDIIVDASPYRANDIRWRDLNFELIGDAQAPRTLAHATYDAKVAIEGVIEKLYASTNQGGH</sequence>
<keyword evidence="7 11" id="KW-0560">Oxidoreductase</keyword>
<comment type="cofactor">
    <cofactor evidence="2">
        <name>[4Fe-4S] cluster</name>
        <dbReference type="ChEBI" id="CHEBI:49883"/>
    </cofactor>
</comment>
<dbReference type="GO" id="GO:0046872">
    <property type="term" value="F:metal ion binding"/>
    <property type="evidence" value="ECO:0007669"/>
    <property type="project" value="UniProtKB-KW"/>
</dbReference>
<dbReference type="Pfam" id="PF00724">
    <property type="entry name" value="Oxidored_FMN"/>
    <property type="match status" value="1"/>
</dbReference>
<evidence type="ECO:0000256" key="6">
    <source>
        <dbReference type="ARBA" id="ARBA00022723"/>
    </source>
</evidence>
<dbReference type="GO" id="GO:0016491">
    <property type="term" value="F:oxidoreductase activity"/>
    <property type="evidence" value="ECO:0007669"/>
    <property type="project" value="UniProtKB-KW"/>
</dbReference>
<evidence type="ECO:0000256" key="2">
    <source>
        <dbReference type="ARBA" id="ARBA00001966"/>
    </source>
</evidence>
<protein>
    <submittedName>
        <fullName evidence="11">NADH oxidase</fullName>
        <ecNumber evidence="11">1.-.-.-</ecNumber>
    </submittedName>
</protein>
<dbReference type="Gene3D" id="3.40.50.720">
    <property type="entry name" value="NAD(P)-binding Rossmann-like Domain"/>
    <property type="match status" value="1"/>
</dbReference>
<dbReference type="GO" id="GO:0010181">
    <property type="term" value="F:FMN binding"/>
    <property type="evidence" value="ECO:0007669"/>
    <property type="project" value="InterPro"/>
</dbReference>